<evidence type="ECO:0000313" key="1">
    <source>
        <dbReference type="EMBL" id="QTE00018.1"/>
    </source>
</evidence>
<dbReference type="SUPFAM" id="SSF109854">
    <property type="entry name" value="DinB/YfiT-like putative metalloenzymes"/>
    <property type="match status" value="1"/>
</dbReference>
<keyword evidence="2" id="KW-1185">Reference proteome</keyword>
<evidence type="ECO:0000313" key="2">
    <source>
        <dbReference type="Proteomes" id="UP000663908"/>
    </source>
</evidence>
<gene>
    <name evidence="1" type="ORF">S1361_21960</name>
</gene>
<sequence>MPRSVFGVGGNLPGERPHERRYAMVTHVPAEAKGDERGALLAFVEEQRGGIRRALLGLTEEQARTRPSASELSLGGLLKHVAEVEQSWIARAKQEPPAVRRDETNWHETFQLVGDETVASQLAYWEQVAAETEKFIRSAPSLDDTFPLPPDPWFPPEGRVSLRWLCLHLIRETARHAGHADIIRESLDGKTAFELVALEQGTSWGQ</sequence>
<dbReference type="InterPro" id="IPR034660">
    <property type="entry name" value="DinB/YfiT-like"/>
</dbReference>
<dbReference type="Proteomes" id="UP000663908">
    <property type="component" value="Chromosome"/>
</dbReference>
<accession>A0ABX7TUP9</accession>
<dbReference type="Gene3D" id="1.20.120.450">
    <property type="entry name" value="dinb family like domain"/>
    <property type="match status" value="1"/>
</dbReference>
<dbReference type="InterPro" id="IPR007061">
    <property type="entry name" value="MST-like"/>
</dbReference>
<protein>
    <submittedName>
        <fullName evidence="1">DinB superfamily protein</fullName>
    </submittedName>
</protein>
<dbReference type="Pfam" id="PF04978">
    <property type="entry name" value="MST"/>
    <property type="match status" value="1"/>
</dbReference>
<dbReference type="EMBL" id="CP071839">
    <property type="protein sequence ID" value="QTE00018.1"/>
    <property type="molecule type" value="Genomic_DNA"/>
</dbReference>
<organism evidence="1 2">
    <name type="scientific">Streptomyces cyanogenus</name>
    <dbReference type="NCBI Taxonomy" id="80860"/>
    <lineage>
        <taxon>Bacteria</taxon>
        <taxon>Bacillati</taxon>
        <taxon>Actinomycetota</taxon>
        <taxon>Actinomycetes</taxon>
        <taxon>Kitasatosporales</taxon>
        <taxon>Streptomycetaceae</taxon>
        <taxon>Streptomyces</taxon>
    </lineage>
</organism>
<name>A0ABX7TUP9_STRCY</name>
<proteinExistence type="predicted"/>
<reference evidence="1 2" key="1">
    <citation type="submission" date="2021-03" db="EMBL/GenBank/DDBJ databases">
        <title>Complete genome sequence of Streptomyces cyanogenus S136, producer of anticancer angucycline landomycin A.</title>
        <authorList>
            <person name="Hrab P."/>
            <person name="Ruckert C."/>
            <person name="Busche T."/>
            <person name="Ostash I."/>
            <person name="Kalinowski J."/>
            <person name="Fedorenko V."/>
            <person name="Yushchuk O."/>
            <person name="Ostash B."/>
        </authorList>
    </citation>
    <scope>NUCLEOTIDE SEQUENCE [LARGE SCALE GENOMIC DNA]</scope>
    <source>
        <strain evidence="1 2">S136</strain>
    </source>
</reference>